<dbReference type="PANTHER" id="PTHR44666">
    <property type="entry name" value="WD REPEAT-CONTAINING PROTEIN 53"/>
    <property type="match status" value="1"/>
</dbReference>
<gene>
    <name evidence="5" type="ORF">GUITHDRAFT_137945</name>
</gene>
<dbReference type="OrthoDB" id="2161379at2759"/>
<dbReference type="RefSeq" id="XP_005833961.1">
    <property type="nucleotide sequence ID" value="XM_005833904.1"/>
</dbReference>
<feature type="chain" id="PRO_5008771349" evidence="4">
    <location>
        <begin position="23"/>
        <end position="362"/>
    </location>
</feature>
<evidence type="ECO:0000313" key="7">
    <source>
        <dbReference type="Proteomes" id="UP000011087"/>
    </source>
</evidence>
<reference evidence="7" key="2">
    <citation type="submission" date="2012-11" db="EMBL/GenBank/DDBJ databases">
        <authorList>
            <person name="Kuo A."/>
            <person name="Curtis B.A."/>
            <person name="Tanifuji G."/>
            <person name="Burki F."/>
            <person name="Gruber A."/>
            <person name="Irimia M."/>
            <person name="Maruyama S."/>
            <person name="Arias M.C."/>
            <person name="Ball S.G."/>
            <person name="Gile G.H."/>
            <person name="Hirakawa Y."/>
            <person name="Hopkins J.F."/>
            <person name="Rensing S.A."/>
            <person name="Schmutz J."/>
            <person name="Symeonidi A."/>
            <person name="Elias M."/>
            <person name="Eveleigh R.J."/>
            <person name="Herman E.K."/>
            <person name="Klute M.J."/>
            <person name="Nakayama T."/>
            <person name="Obornik M."/>
            <person name="Reyes-Prieto A."/>
            <person name="Armbrust E.V."/>
            <person name="Aves S.J."/>
            <person name="Beiko R.G."/>
            <person name="Coutinho P."/>
            <person name="Dacks J.B."/>
            <person name="Durnford D.G."/>
            <person name="Fast N.M."/>
            <person name="Green B.R."/>
            <person name="Grisdale C."/>
            <person name="Hempe F."/>
            <person name="Henrissat B."/>
            <person name="Hoppner M.P."/>
            <person name="Ishida K.-I."/>
            <person name="Kim E."/>
            <person name="Koreny L."/>
            <person name="Kroth P.G."/>
            <person name="Liu Y."/>
            <person name="Malik S.-B."/>
            <person name="Maier U.G."/>
            <person name="McRose D."/>
            <person name="Mock T."/>
            <person name="Neilson J.A."/>
            <person name="Onodera N.T."/>
            <person name="Poole A.M."/>
            <person name="Pritham E.J."/>
            <person name="Richards T.A."/>
            <person name="Rocap G."/>
            <person name="Roy S.W."/>
            <person name="Sarai C."/>
            <person name="Schaack S."/>
            <person name="Shirato S."/>
            <person name="Slamovits C.H."/>
            <person name="Spencer D.F."/>
            <person name="Suzuki S."/>
            <person name="Worden A.Z."/>
            <person name="Zauner S."/>
            <person name="Barry K."/>
            <person name="Bell C."/>
            <person name="Bharti A.K."/>
            <person name="Crow J.A."/>
            <person name="Grimwood J."/>
            <person name="Kramer R."/>
            <person name="Lindquist E."/>
            <person name="Lucas S."/>
            <person name="Salamov A."/>
            <person name="McFadden G.I."/>
            <person name="Lane C.E."/>
            <person name="Keeling P.J."/>
            <person name="Gray M.W."/>
            <person name="Grigoriev I.V."/>
            <person name="Archibald J.M."/>
        </authorList>
    </citation>
    <scope>NUCLEOTIDE SEQUENCE</scope>
    <source>
        <strain evidence="7">CCMP2712</strain>
    </source>
</reference>
<dbReference type="PROSITE" id="PS50294">
    <property type="entry name" value="WD_REPEATS_REGION"/>
    <property type="match status" value="1"/>
</dbReference>
<dbReference type="PANTHER" id="PTHR44666:SF1">
    <property type="entry name" value="WD REPEAT-CONTAINING PROTEIN 53"/>
    <property type="match status" value="1"/>
</dbReference>
<dbReference type="EnsemblProtists" id="EKX46981">
    <property type="protein sequence ID" value="EKX46981"/>
    <property type="gene ID" value="GUITHDRAFT_137945"/>
</dbReference>
<dbReference type="EMBL" id="JH992992">
    <property type="protein sequence ID" value="EKX46981.1"/>
    <property type="molecule type" value="Genomic_DNA"/>
</dbReference>
<dbReference type="InterPro" id="IPR036322">
    <property type="entry name" value="WD40_repeat_dom_sf"/>
</dbReference>
<dbReference type="STRING" id="905079.L1JER2"/>
<dbReference type="Gene3D" id="2.130.10.10">
    <property type="entry name" value="YVTN repeat-like/Quinoprotein amine dehydrogenase"/>
    <property type="match status" value="2"/>
</dbReference>
<proteinExistence type="predicted"/>
<dbReference type="AlphaFoldDB" id="L1JER2"/>
<dbReference type="PROSITE" id="PS00678">
    <property type="entry name" value="WD_REPEATS_1"/>
    <property type="match status" value="1"/>
</dbReference>
<name>L1JER2_GUITC</name>
<evidence type="ECO:0000313" key="6">
    <source>
        <dbReference type="EnsemblProtists" id="EKX46981"/>
    </source>
</evidence>
<dbReference type="SUPFAM" id="SSF50978">
    <property type="entry name" value="WD40 repeat-like"/>
    <property type="match status" value="1"/>
</dbReference>
<feature type="signal peptide" evidence="4">
    <location>
        <begin position="1"/>
        <end position="22"/>
    </location>
</feature>
<dbReference type="Pfam" id="PF00400">
    <property type="entry name" value="WD40"/>
    <property type="match status" value="2"/>
</dbReference>
<evidence type="ECO:0000256" key="4">
    <source>
        <dbReference type="SAM" id="SignalP"/>
    </source>
</evidence>
<keyword evidence="2" id="KW-0677">Repeat</keyword>
<protein>
    <submittedName>
        <fullName evidence="5 6">Uncharacterized protein</fullName>
    </submittedName>
</protein>
<evidence type="ECO:0000256" key="1">
    <source>
        <dbReference type="ARBA" id="ARBA00022574"/>
    </source>
</evidence>
<accession>L1JER2</accession>
<evidence type="ECO:0000313" key="5">
    <source>
        <dbReference type="EMBL" id="EKX46981.1"/>
    </source>
</evidence>
<dbReference type="KEGG" id="gtt:GUITHDRAFT_137945"/>
<keyword evidence="7" id="KW-1185">Reference proteome</keyword>
<keyword evidence="4" id="KW-0732">Signal</keyword>
<dbReference type="PaxDb" id="55529-EKX46981"/>
<dbReference type="GeneID" id="17303535"/>
<reference evidence="5 7" key="1">
    <citation type="journal article" date="2012" name="Nature">
        <title>Algal genomes reveal evolutionary mosaicism and the fate of nucleomorphs.</title>
        <authorList>
            <consortium name="DOE Joint Genome Institute"/>
            <person name="Curtis B.A."/>
            <person name="Tanifuji G."/>
            <person name="Burki F."/>
            <person name="Gruber A."/>
            <person name="Irimia M."/>
            <person name="Maruyama S."/>
            <person name="Arias M.C."/>
            <person name="Ball S.G."/>
            <person name="Gile G.H."/>
            <person name="Hirakawa Y."/>
            <person name="Hopkins J.F."/>
            <person name="Kuo A."/>
            <person name="Rensing S.A."/>
            <person name="Schmutz J."/>
            <person name="Symeonidi A."/>
            <person name="Elias M."/>
            <person name="Eveleigh R.J."/>
            <person name="Herman E.K."/>
            <person name="Klute M.J."/>
            <person name="Nakayama T."/>
            <person name="Obornik M."/>
            <person name="Reyes-Prieto A."/>
            <person name="Armbrust E.V."/>
            <person name="Aves S.J."/>
            <person name="Beiko R.G."/>
            <person name="Coutinho P."/>
            <person name="Dacks J.B."/>
            <person name="Durnford D.G."/>
            <person name="Fast N.M."/>
            <person name="Green B.R."/>
            <person name="Grisdale C.J."/>
            <person name="Hempel F."/>
            <person name="Henrissat B."/>
            <person name="Hoppner M.P."/>
            <person name="Ishida K."/>
            <person name="Kim E."/>
            <person name="Koreny L."/>
            <person name="Kroth P.G."/>
            <person name="Liu Y."/>
            <person name="Malik S.B."/>
            <person name="Maier U.G."/>
            <person name="McRose D."/>
            <person name="Mock T."/>
            <person name="Neilson J.A."/>
            <person name="Onodera N.T."/>
            <person name="Poole A.M."/>
            <person name="Pritham E.J."/>
            <person name="Richards T.A."/>
            <person name="Rocap G."/>
            <person name="Roy S.W."/>
            <person name="Sarai C."/>
            <person name="Schaack S."/>
            <person name="Shirato S."/>
            <person name="Slamovits C.H."/>
            <person name="Spencer D.F."/>
            <person name="Suzuki S."/>
            <person name="Worden A.Z."/>
            <person name="Zauner S."/>
            <person name="Barry K."/>
            <person name="Bell C."/>
            <person name="Bharti A.K."/>
            <person name="Crow J.A."/>
            <person name="Grimwood J."/>
            <person name="Kramer R."/>
            <person name="Lindquist E."/>
            <person name="Lucas S."/>
            <person name="Salamov A."/>
            <person name="McFadden G.I."/>
            <person name="Lane C.E."/>
            <person name="Keeling P.J."/>
            <person name="Gray M.W."/>
            <person name="Grigoriev I.V."/>
            <person name="Archibald J.M."/>
        </authorList>
    </citation>
    <scope>NUCLEOTIDE SEQUENCE</scope>
    <source>
        <strain evidence="5 7">CCMP2712</strain>
    </source>
</reference>
<dbReference type="InterPro" id="IPR015943">
    <property type="entry name" value="WD40/YVTN_repeat-like_dom_sf"/>
</dbReference>
<evidence type="ECO:0000256" key="3">
    <source>
        <dbReference type="PROSITE-ProRule" id="PRU00221"/>
    </source>
</evidence>
<evidence type="ECO:0000256" key="2">
    <source>
        <dbReference type="ARBA" id="ARBA00022737"/>
    </source>
</evidence>
<dbReference type="InterPro" id="IPR042453">
    <property type="entry name" value="WDR53"/>
</dbReference>
<dbReference type="InterPro" id="IPR001680">
    <property type="entry name" value="WD40_rpt"/>
</dbReference>
<organism evidence="5">
    <name type="scientific">Guillardia theta (strain CCMP2712)</name>
    <name type="common">Cryptophyte</name>
    <dbReference type="NCBI Taxonomy" id="905079"/>
    <lineage>
        <taxon>Eukaryota</taxon>
        <taxon>Cryptophyceae</taxon>
        <taxon>Pyrenomonadales</taxon>
        <taxon>Geminigeraceae</taxon>
        <taxon>Guillardia</taxon>
    </lineage>
</organism>
<dbReference type="Proteomes" id="UP000011087">
    <property type="component" value="Unassembled WGS sequence"/>
</dbReference>
<keyword evidence="1 3" id="KW-0853">WD repeat</keyword>
<feature type="repeat" description="WD" evidence="3">
    <location>
        <begin position="41"/>
        <end position="82"/>
    </location>
</feature>
<reference evidence="6" key="3">
    <citation type="submission" date="2016-03" db="UniProtKB">
        <authorList>
            <consortium name="EnsemblProtists"/>
        </authorList>
    </citation>
    <scope>IDENTIFICATION</scope>
</reference>
<dbReference type="PROSITE" id="PS50082">
    <property type="entry name" value="WD_REPEATS_2"/>
    <property type="match status" value="1"/>
</dbReference>
<sequence length="362" mass="39869">MQAWLKLGPGVLLLLLLSEARSTDPSVPTPCTKFEVDKRCILGHEGSVNSLDIADGRHLLLSGSEDGTVRAWDTRTARCVLLLSSEVVARGIPQKAVTSVALSRGSDYNVYFAAGSNVLAFDTRYPKAPEKVVQTELKKDSSTVSEHTIRKIAIDYNSKYLAAADDGGEIHVIDLQRLSRKICTLQGRHEGKATCLRWRTPLPLWQHDLVSGGQDSRLLLHGHNESSTFPEGYKTYSHVLEDMIPRKVKNALIKKGRIQKGQKNPEVECLDVSADGKTVALGAGDGTLRTFSLLYDNEIVKEYVFKQTKGCLFSVSPASTDEGSRDGRLQLWNLVEPRTCAPDAHLIGDQLILLEIMHGQKP</sequence>
<dbReference type="HOGENOM" id="CLU_766046_0_0_1"/>
<dbReference type="InterPro" id="IPR019775">
    <property type="entry name" value="WD40_repeat_CS"/>
</dbReference>
<dbReference type="SMART" id="SM00320">
    <property type="entry name" value="WD40"/>
    <property type="match status" value="3"/>
</dbReference>